<reference evidence="3 4" key="1">
    <citation type="journal article" date="2015" name="Nature">
        <title>rRNA introns, odd ribosomes, and small enigmatic genomes across a large radiation of phyla.</title>
        <authorList>
            <person name="Brown C.T."/>
            <person name="Hug L.A."/>
            <person name="Thomas B.C."/>
            <person name="Sharon I."/>
            <person name="Castelle C.J."/>
            <person name="Singh A."/>
            <person name="Wilkins M.J."/>
            <person name="Williams K.H."/>
            <person name="Banfield J.F."/>
        </authorList>
    </citation>
    <scope>NUCLEOTIDE SEQUENCE [LARGE SCALE GENOMIC DNA]</scope>
</reference>
<protein>
    <submittedName>
        <fullName evidence="3">Competence protein CelA</fullName>
    </submittedName>
</protein>
<dbReference type="InterPro" id="IPR051675">
    <property type="entry name" value="Endo/Exo/Phosphatase_dom_1"/>
</dbReference>
<dbReference type="GO" id="GO:0015628">
    <property type="term" value="P:protein secretion by the type II secretion system"/>
    <property type="evidence" value="ECO:0007669"/>
    <property type="project" value="TreeGrafter"/>
</dbReference>
<name>A0A0G0Y0X8_9BACT</name>
<evidence type="ECO:0000259" key="2">
    <source>
        <dbReference type="Pfam" id="PF10531"/>
    </source>
</evidence>
<feature type="transmembrane region" description="Helical" evidence="1">
    <location>
        <begin position="40"/>
        <end position="62"/>
    </location>
</feature>
<dbReference type="Pfam" id="PF12836">
    <property type="entry name" value="HHH_3"/>
    <property type="match status" value="1"/>
</dbReference>
<keyword evidence="1" id="KW-0472">Membrane</keyword>
<dbReference type="InterPro" id="IPR010994">
    <property type="entry name" value="RuvA_2-like"/>
</dbReference>
<dbReference type="PANTHER" id="PTHR21180:SF32">
    <property type="entry name" value="ENDONUCLEASE_EXONUCLEASE_PHOSPHATASE FAMILY DOMAIN-CONTAINING PROTEIN 1"/>
    <property type="match status" value="1"/>
</dbReference>
<dbReference type="Proteomes" id="UP000034961">
    <property type="component" value="Unassembled WGS sequence"/>
</dbReference>
<accession>A0A0G0Y0X8</accession>
<dbReference type="PANTHER" id="PTHR21180">
    <property type="entry name" value="ENDONUCLEASE/EXONUCLEASE/PHOSPHATASE FAMILY DOMAIN-CONTAINING PROTEIN 1"/>
    <property type="match status" value="1"/>
</dbReference>
<proteinExistence type="predicted"/>
<sequence length="229" mass="25938">MLYIRLSWEVFGIVHMIQNLKVCKESTYYVYMYSQYLSQFRIPLILGSVGVICFVIFVIISISDSQKKEQLENGIEIIQKDAVEQNDQAQMIYIDIQGAVVEPGVYEMKQDSRIIDLLDKAGGYDQEADLNWIAKNINQAQKLEDGTKLYILFKGEQNLGNTSETDSSALSININTASTTELESLNGIGEKRAQQIIDGRPYSSIQELLEKGIVGEKTFEAIKDQIRVY</sequence>
<dbReference type="EMBL" id="LCAN01000018">
    <property type="protein sequence ID" value="KKR93867.1"/>
    <property type="molecule type" value="Genomic_DNA"/>
</dbReference>
<keyword evidence="1" id="KW-0812">Transmembrane</keyword>
<dbReference type="Gene3D" id="1.10.150.320">
    <property type="entry name" value="Photosystem II 12 kDa extrinsic protein"/>
    <property type="match status" value="1"/>
</dbReference>
<dbReference type="InterPro" id="IPR019554">
    <property type="entry name" value="Soluble_ligand-bd"/>
</dbReference>
<dbReference type="Pfam" id="PF10531">
    <property type="entry name" value="SLBB"/>
    <property type="match status" value="1"/>
</dbReference>
<organism evidence="3 4">
    <name type="scientific">Candidatus Roizmanbacteria bacterium GW2011_GWA1_41_13</name>
    <dbReference type="NCBI Taxonomy" id="1618474"/>
    <lineage>
        <taxon>Bacteria</taxon>
        <taxon>Candidatus Roizmaniibacteriota</taxon>
    </lineage>
</organism>
<gene>
    <name evidence="3" type="ORF">UU41_C0018G0006</name>
</gene>
<dbReference type="SUPFAM" id="SSF47781">
    <property type="entry name" value="RuvA domain 2-like"/>
    <property type="match status" value="1"/>
</dbReference>
<comment type="caution">
    <text evidence="3">The sequence shown here is derived from an EMBL/GenBank/DDBJ whole genome shotgun (WGS) entry which is preliminary data.</text>
</comment>
<keyword evidence="1" id="KW-1133">Transmembrane helix</keyword>
<evidence type="ECO:0000313" key="4">
    <source>
        <dbReference type="Proteomes" id="UP000034961"/>
    </source>
</evidence>
<dbReference type="AlphaFoldDB" id="A0A0G0Y0X8"/>
<feature type="domain" description="Soluble ligand binding" evidence="2">
    <location>
        <begin position="94"/>
        <end position="150"/>
    </location>
</feature>
<evidence type="ECO:0000313" key="3">
    <source>
        <dbReference type="EMBL" id="KKR93867.1"/>
    </source>
</evidence>
<dbReference type="GO" id="GO:0015627">
    <property type="term" value="C:type II protein secretion system complex"/>
    <property type="evidence" value="ECO:0007669"/>
    <property type="project" value="TreeGrafter"/>
</dbReference>
<evidence type="ECO:0000256" key="1">
    <source>
        <dbReference type="SAM" id="Phobius"/>
    </source>
</evidence>